<dbReference type="GO" id="GO:0005886">
    <property type="term" value="C:plasma membrane"/>
    <property type="evidence" value="ECO:0007669"/>
    <property type="project" value="UniProtKB-SubCell"/>
</dbReference>
<evidence type="ECO:0000256" key="6">
    <source>
        <dbReference type="ARBA" id="ARBA00023136"/>
    </source>
</evidence>
<dbReference type="GO" id="GO:0055085">
    <property type="term" value="P:transmembrane transport"/>
    <property type="evidence" value="ECO:0007669"/>
    <property type="project" value="InterPro"/>
</dbReference>
<proteinExistence type="inferred from homology"/>
<dbReference type="PANTHER" id="PTHR32243">
    <property type="entry name" value="MALTOSE TRANSPORT SYSTEM PERMEASE-RELATED"/>
    <property type="match status" value="1"/>
</dbReference>
<dbReference type="RefSeq" id="WP_118019277.1">
    <property type="nucleotide sequence ID" value="NZ_CAUHGS010000007.1"/>
</dbReference>
<feature type="transmembrane region" description="Helical" evidence="7">
    <location>
        <begin position="141"/>
        <end position="164"/>
    </location>
</feature>
<protein>
    <submittedName>
        <fullName evidence="9">Carbohydrate ABC transporter permease</fullName>
    </submittedName>
</protein>
<feature type="transmembrane region" description="Helical" evidence="7">
    <location>
        <begin position="246"/>
        <end position="264"/>
    </location>
</feature>
<feature type="transmembrane region" description="Helical" evidence="7">
    <location>
        <begin position="185"/>
        <end position="207"/>
    </location>
</feature>
<evidence type="ECO:0000313" key="9">
    <source>
        <dbReference type="EMBL" id="RGV73307.1"/>
    </source>
</evidence>
<dbReference type="PANTHER" id="PTHR32243:SF18">
    <property type="entry name" value="INNER MEMBRANE ABC TRANSPORTER PERMEASE PROTEIN YCJP"/>
    <property type="match status" value="1"/>
</dbReference>
<dbReference type="Pfam" id="PF00528">
    <property type="entry name" value="BPD_transp_1"/>
    <property type="match status" value="1"/>
</dbReference>
<name>A0A412Z0C8_9FIRM</name>
<comment type="caution">
    <text evidence="9">The sequence shown here is derived from an EMBL/GenBank/DDBJ whole genome shotgun (WGS) entry which is preliminary data.</text>
</comment>
<evidence type="ECO:0000256" key="3">
    <source>
        <dbReference type="ARBA" id="ARBA00022475"/>
    </source>
</evidence>
<dbReference type="Proteomes" id="UP000283975">
    <property type="component" value="Unassembled WGS sequence"/>
</dbReference>
<accession>A0A412Z0C8</accession>
<dbReference type="Gene3D" id="1.10.3720.10">
    <property type="entry name" value="MetI-like"/>
    <property type="match status" value="1"/>
</dbReference>
<evidence type="ECO:0000259" key="8">
    <source>
        <dbReference type="PROSITE" id="PS50928"/>
    </source>
</evidence>
<dbReference type="AlphaFoldDB" id="A0A412Z0C8"/>
<evidence type="ECO:0000256" key="5">
    <source>
        <dbReference type="ARBA" id="ARBA00022989"/>
    </source>
</evidence>
<evidence type="ECO:0000256" key="4">
    <source>
        <dbReference type="ARBA" id="ARBA00022692"/>
    </source>
</evidence>
<feature type="transmembrane region" description="Helical" evidence="7">
    <location>
        <begin position="77"/>
        <end position="97"/>
    </location>
</feature>
<feature type="transmembrane region" description="Helical" evidence="7">
    <location>
        <begin position="109"/>
        <end position="129"/>
    </location>
</feature>
<sequence>MKKVKRHNQAGILSYAVLLFFSLIVLYPLAWMVLTSLKTLEETFVIPPVWMPKSPSLQTYSDIFVKYPIASYFRNSIIVVVVTTVVSVIVSCLAGYAASRSRSRFKKPFMTFLLVLQMFPAVMLLVPYYKMLTIYGLVDTLVGLILPNIAFTMPFCTWMMMGYFNTIPSELEQAAQIDGCNKYQSFARVICPLTLPGMAATAIYSFIQVWNEYMFSQTLMKSETSKTLTVGIAQMVGEYRTLWNDMMAASVLTSLPLIIIFIFLQKYFISTLTAGAVKG</sequence>
<dbReference type="SUPFAM" id="SSF161098">
    <property type="entry name" value="MetI-like"/>
    <property type="match status" value="1"/>
</dbReference>
<dbReference type="EMBL" id="QRZM01000010">
    <property type="protein sequence ID" value="RGV73307.1"/>
    <property type="molecule type" value="Genomic_DNA"/>
</dbReference>
<dbReference type="PROSITE" id="PS50928">
    <property type="entry name" value="ABC_TM1"/>
    <property type="match status" value="1"/>
</dbReference>
<evidence type="ECO:0000313" key="10">
    <source>
        <dbReference type="EMBL" id="RHC57335.1"/>
    </source>
</evidence>
<keyword evidence="6 7" id="KW-0472">Membrane</keyword>
<evidence type="ECO:0000256" key="2">
    <source>
        <dbReference type="ARBA" id="ARBA00022448"/>
    </source>
</evidence>
<keyword evidence="4 7" id="KW-0812">Transmembrane</keyword>
<dbReference type="Proteomes" id="UP000284543">
    <property type="component" value="Unassembled WGS sequence"/>
</dbReference>
<keyword evidence="2 7" id="KW-0813">Transport</keyword>
<feature type="transmembrane region" description="Helical" evidence="7">
    <location>
        <begin position="12"/>
        <end position="34"/>
    </location>
</feature>
<gene>
    <name evidence="10" type="ORF">DW839_06415</name>
    <name evidence="9" type="ORF">DWW02_20900</name>
</gene>
<feature type="domain" description="ABC transmembrane type-1" evidence="8">
    <location>
        <begin position="73"/>
        <end position="264"/>
    </location>
</feature>
<evidence type="ECO:0000256" key="7">
    <source>
        <dbReference type="RuleBase" id="RU363032"/>
    </source>
</evidence>
<evidence type="ECO:0000313" key="11">
    <source>
        <dbReference type="Proteomes" id="UP000283975"/>
    </source>
</evidence>
<comment type="subcellular location">
    <subcellularLocation>
        <location evidence="1 7">Cell membrane</location>
        <topology evidence="1 7">Multi-pass membrane protein</topology>
    </subcellularLocation>
</comment>
<organism evidence="9 12">
    <name type="scientific">Enterocloster bolteae</name>
    <dbReference type="NCBI Taxonomy" id="208479"/>
    <lineage>
        <taxon>Bacteria</taxon>
        <taxon>Bacillati</taxon>
        <taxon>Bacillota</taxon>
        <taxon>Clostridia</taxon>
        <taxon>Lachnospirales</taxon>
        <taxon>Lachnospiraceae</taxon>
        <taxon>Enterocloster</taxon>
    </lineage>
</organism>
<evidence type="ECO:0000256" key="1">
    <source>
        <dbReference type="ARBA" id="ARBA00004651"/>
    </source>
</evidence>
<dbReference type="InterPro" id="IPR000515">
    <property type="entry name" value="MetI-like"/>
</dbReference>
<keyword evidence="5 7" id="KW-1133">Transmembrane helix</keyword>
<dbReference type="EMBL" id="QSHZ01000005">
    <property type="protein sequence ID" value="RHC57335.1"/>
    <property type="molecule type" value="Genomic_DNA"/>
</dbReference>
<dbReference type="InterPro" id="IPR050901">
    <property type="entry name" value="BP-dep_ABC_trans_perm"/>
</dbReference>
<evidence type="ECO:0000313" key="12">
    <source>
        <dbReference type="Proteomes" id="UP000284543"/>
    </source>
</evidence>
<reference evidence="11 12" key="1">
    <citation type="submission" date="2018-08" db="EMBL/GenBank/DDBJ databases">
        <title>A genome reference for cultivated species of the human gut microbiota.</title>
        <authorList>
            <person name="Zou Y."/>
            <person name="Xue W."/>
            <person name="Luo G."/>
        </authorList>
    </citation>
    <scope>NUCLEOTIDE SEQUENCE [LARGE SCALE GENOMIC DNA]</scope>
    <source>
        <strain evidence="9 12">AF14-18</strain>
        <strain evidence="10 11">AM35-14</strain>
    </source>
</reference>
<dbReference type="CDD" id="cd06261">
    <property type="entry name" value="TM_PBP2"/>
    <property type="match status" value="1"/>
</dbReference>
<dbReference type="InterPro" id="IPR035906">
    <property type="entry name" value="MetI-like_sf"/>
</dbReference>
<comment type="similarity">
    <text evidence="7">Belongs to the binding-protein-dependent transport system permease family.</text>
</comment>
<keyword evidence="3" id="KW-1003">Cell membrane</keyword>